<dbReference type="RefSeq" id="WP_320002768.1">
    <property type="nucleotide sequence ID" value="NZ_JAUHJS010000001.1"/>
</dbReference>
<dbReference type="InterPro" id="IPR036249">
    <property type="entry name" value="Thioredoxin-like_sf"/>
</dbReference>
<dbReference type="PANTHER" id="PTHR15337">
    <property type="entry name" value="ANTERIOR GRADIENT PROTEIN-RELATED"/>
    <property type="match status" value="1"/>
</dbReference>
<evidence type="ECO:0000313" key="5">
    <source>
        <dbReference type="Proteomes" id="UP001168552"/>
    </source>
</evidence>
<evidence type="ECO:0000256" key="1">
    <source>
        <dbReference type="ARBA" id="ARBA00022729"/>
    </source>
</evidence>
<dbReference type="Proteomes" id="UP001168552">
    <property type="component" value="Unassembled WGS sequence"/>
</dbReference>
<gene>
    <name evidence="4" type="ORF">QWY31_01950</name>
</gene>
<dbReference type="InterPro" id="IPR004879">
    <property type="entry name" value="Ssp411-like_TRX"/>
</dbReference>
<sequence length="175" mass="20492">MYALIISFLLFTTPFIKEKPSGPTTIQWVSLEEAFILTRENPKKIFIDVYTDWCGWCKKMDKNTFSNPEIAQYINKHYYAVKLNAEQKEDIKLGDRIYKYVANGRSGYNEVAAALLQGKLSYPTIVFLDENFNMIQPLPGYQEPKSLEPIMVYFGENYYKNTSWDDFQKKFISNL</sequence>
<name>A0ABT8F1B5_9BACT</name>
<organism evidence="4 5">
    <name type="scientific">Shiella aurantiaca</name>
    <dbReference type="NCBI Taxonomy" id="3058365"/>
    <lineage>
        <taxon>Bacteria</taxon>
        <taxon>Pseudomonadati</taxon>
        <taxon>Bacteroidota</taxon>
        <taxon>Cytophagia</taxon>
        <taxon>Cytophagales</taxon>
        <taxon>Shiellaceae</taxon>
        <taxon>Shiella</taxon>
    </lineage>
</organism>
<dbReference type="PROSITE" id="PS00194">
    <property type="entry name" value="THIOREDOXIN_1"/>
    <property type="match status" value="1"/>
</dbReference>
<proteinExistence type="predicted"/>
<dbReference type="InterPro" id="IPR051099">
    <property type="entry name" value="AGR/TXD"/>
</dbReference>
<dbReference type="SUPFAM" id="SSF52833">
    <property type="entry name" value="Thioredoxin-like"/>
    <property type="match status" value="1"/>
</dbReference>
<keyword evidence="2" id="KW-0676">Redox-active center</keyword>
<evidence type="ECO:0000313" key="4">
    <source>
        <dbReference type="EMBL" id="MDN4164242.1"/>
    </source>
</evidence>
<dbReference type="Gene3D" id="3.40.30.10">
    <property type="entry name" value="Glutaredoxin"/>
    <property type="match status" value="1"/>
</dbReference>
<dbReference type="EMBL" id="JAUHJS010000001">
    <property type="protein sequence ID" value="MDN4164242.1"/>
    <property type="molecule type" value="Genomic_DNA"/>
</dbReference>
<keyword evidence="1" id="KW-0732">Signal</keyword>
<accession>A0ABT8F1B5</accession>
<dbReference type="InterPro" id="IPR017937">
    <property type="entry name" value="Thioredoxin_CS"/>
</dbReference>
<feature type="domain" description="Spermatogenesis-associated protein 20-like TRX" evidence="3">
    <location>
        <begin position="15"/>
        <end position="100"/>
    </location>
</feature>
<evidence type="ECO:0000256" key="2">
    <source>
        <dbReference type="ARBA" id="ARBA00023284"/>
    </source>
</evidence>
<evidence type="ECO:0000259" key="3">
    <source>
        <dbReference type="Pfam" id="PF03190"/>
    </source>
</evidence>
<protein>
    <submittedName>
        <fullName evidence="4">DUF255 domain-containing protein</fullName>
    </submittedName>
</protein>
<comment type="caution">
    <text evidence="4">The sequence shown here is derived from an EMBL/GenBank/DDBJ whole genome shotgun (WGS) entry which is preliminary data.</text>
</comment>
<dbReference type="Pfam" id="PF03190">
    <property type="entry name" value="Thioredox_DsbH"/>
    <property type="match status" value="1"/>
</dbReference>
<reference evidence="4" key="1">
    <citation type="submission" date="2023-06" db="EMBL/GenBank/DDBJ databases">
        <title>Cytophagales bacterium Strain LB-30, isolated from soil.</title>
        <authorList>
            <person name="Liu B."/>
        </authorList>
    </citation>
    <scope>NUCLEOTIDE SEQUENCE</scope>
    <source>
        <strain evidence="4">LB-30</strain>
    </source>
</reference>
<dbReference type="PANTHER" id="PTHR15337:SF11">
    <property type="entry name" value="THIOREDOXIN DOMAIN-CONTAINING PROTEIN"/>
    <property type="match status" value="1"/>
</dbReference>
<keyword evidence="5" id="KW-1185">Reference proteome</keyword>